<comment type="caution">
    <text evidence="10">The sequence shown here is derived from an EMBL/GenBank/DDBJ whole genome shotgun (WGS) entry which is preliminary data.</text>
</comment>
<dbReference type="FunCoup" id="A0A2V0NU74">
    <property type="interactions" value="2222"/>
</dbReference>
<dbReference type="GO" id="GO:0140359">
    <property type="term" value="F:ABC-type transporter activity"/>
    <property type="evidence" value="ECO:0007669"/>
    <property type="project" value="InterPro"/>
</dbReference>
<keyword evidence="3 7" id="KW-0812">Transmembrane</keyword>
<evidence type="ECO:0000256" key="5">
    <source>
        <dbReference type="ARBA" id="ARBA00023136"/>
    </source>
</evidence>
<dbReference type="Gene3D" id="3.40.50.300">
    <property type="entry name" value="P-loop containing nucleotide triphosphate hydrolases"/>
    <property type="match status" value="1"/>
</dbReference>
<dbReference type="EMBL" id="BDRX01000005">
    <property type="protein sequence ID" value="GBF88477.1"/>
    <property type="molecule type" value="Genomic_DNA"/>
</dbReference>
<keyword evidence="5 7" id="KW-0472">Membrane</keyword>
<dbReference type="InterPro" id="IPR036640">
    <property type="entry name" value="ABC1_TM_sf"/>
</dbReference>
<dbReference type="PROSITE" id="PS50893">
    <property type="entry name" value="ABC_TRANSPORTER_2"/>
    <property type="match status" value="1"/>
</dbReference>
<accession>A0A2V0NU74</accession>
<feature type="transmembrane region" description="Helical" evidence="7">
    <location>
        <begin position="361"/>
        <end position="379"/>
    </location>
</feature>
<feature type="compositionally biased region" description="Low complexity" evidence="6">
    <location>
        <begin position="84"/>
        <end position="94"/>
    </location>
</feature>
<comment type="similarity">
    <text evidence="1">Belongs to the ABC transporter superfamily. ABCD family. Peroxisomal fatty acyl CoA transporter (TC 3.A.1.203) subfamily.</text>
</comment>
<dbReference type="InterPro" id="IPR027417">
    <property type="entry name" value="P-loop_NTPase"/>
</dbReference>
<dbReference type="PANTHER" id="PTHR11384:SF59">
    <property type="entry name" value="LYSOSOMAL COBALAMIN TRANSPORTER ABCD4"/>
    <property type="match status" value="1"/>
</dbReference>
<dbReference type="OrthoDB" id="422637at2759"/>
<feature type="transmembrane region" description="Helical" evidence="7">
    <location>
        <begin position="130"/>
        <end position="150"/>
    </location>
</feature>
<dbReference type="SUPFAM" id="SSF52540">
    <property type="entry name" value="P-loop containing nucleoside triphosphate hydrolases"/>
    <property type="match status" value="1"/>
</dbReference>
<dbReference type="PROSITE" id="PS00211">
    <property type="entry name" value="ABC_TRANSPORTER_1"/>
    <property type="match status" value="1"/>
</dbReference>
<feature type="transmembrane region" description="Helical" evidence="7">
    <location>
        <begin position="243"/>
        <end position="265"/>
    </location>
</feature>
<feature type="region of interest" description="Disordered" evidence="6">
    <location>
        <begin position="621"/>
        <end position="641"/>
    </location>
</feature>
<dbReference type="AlphaFoldDB" id="A0A2V0NU74"/>
<evidence type="ECO:0000259" key="9">
    <source>
        <dbReference type="PROSITE" id="PS50929"/>
    </source>
</evidence>
<dbReference type="InParanoid" id="A0A2V0NU74"/>
<dbReference type="PROSITE" id="PS50929">
    <property type="entry name" value="ABC_TM1F"/>
    <property type="match status" value="1"/>
</dbReference>
<feature type="domain" description="ABC transmembrane type-1" evidence="9">
    <location>
        <begin position="131"/>
        <end position="414"/>
    </location>
</feature>
<evidence type="ECO:0000259" key="8">
    <source>
        <dbReference type="PROSITE" id="PS50893"/>
    </source>
</evidence>
<name>A0A2V0NU74_9CHLO</name>
<feature type="transmembrane region" description="Helical" evidence="7">
    <location>
        <begin position="271"/>
        <end position="290"/>
    </location>
</feature>
<feature type="transmembrane region" description="Helical" evidence="7">
    <location>
        <begin position="170"/>
        <end position="190"/>
    </location>
</feature>
<dbReference type="SUPFAM" id="SSF90123">
    <property type="entry name" value="ABC transporter transmembrane region"/>
    <property type="match status" value="1"/>
</dbReference>
<feature type="region of interest" description="Disordered" evidence="6">
    <location>
        <begin position="1"/>
        <end position="99"/>
    </location>
</feature>
<evidence type="ECO:0000256" key="6">
    <source>
        <dbReference type="SAM" id="MobiDB-lite"/>
    </source>
</evidence>
<dbReference type="InterPro" id="IPR003439">
    <property type="entry name" value="ABC_transporter-like_ATP-bd"/>
</dbReference>
<evidence type="ECO:0000313" key="11">
    <source>
        <dbReference type="Proteomes" id="UP000247498"/>
    </source>
</evidence>
<dbReference type="InterPro" id="IPR011527">
    <property type="entry name" value="ABC1_TM_dom"/>
</dbReference>
<feature type="compositionally biased region" description="Low complexity" evidence="6">
    <location>
        <begin position="14"/>
        <end position="55"/>
    </location>
</feature>
<dbReference type="GO" id="GO:0016887">
    <property type="term" value="F:ATP hydrolysis activity"/>
    <property type="evidence" value="ECO:0007669"/>
    <property type="project" value="InterPro"/>
</dbReference>
<evidence type="ECO:0000256" key="2">
    <source>
        <dbReference type="ARBA" id="ARBA00022448"/>
    </source>
</evidence>
<evidence type="ECO:0000256" key="3">
    <source>
        <dbReference type="ARBA" id="ARBA00022692"/>
    </source>
</evidence>
<evidence type="ECO:0008006" key="12">
    <source>
        <dbReference type="Google" id="ProtNLM"/>
    </source>
</evidence>
<dbReference type="GO" id="GO:0005524">
    <property type="term" value="F:ATP binding"/>
    <property type="evidence" value="ECO:0007669"/>
    <property type="project" value="InterPro"/>
</dbReference>
<dbReference type="GO" id="GO:0016020">
    <property type="term" value="C:membrane"/>
    <property type="evidence" value="ECO:0007669"/>
    <property type="project" value="InterPro"/>
</dbReference>
<dbReference type="PANTHER" id="PTHR11384">
    <property type="entry name" value="ATP-BINDING CASSETTE, SUB-FAMILY D MEMBER"/>
    <property type="match status" value="1"/>
</dbReference>
<dbReference type="STRING" id="307507.A0A2V0NU74"/>
<dbReference type="Proteomes" id="UP000247498">
    <property type="component" value="Unassembled WGS sequence"/>
</dbReference>
<keyword evidence="11" id="KW-1185">Reference proteome</keyword>
<proteinExistence type="inferred from homology"/>
<organism evidence="10 11">
    <name type="scientific">Raphidocelis subcapitata</name>
    <dbReference type="NCBI Taxonomy" id="307507"/>
    <lineage>
        <taxon>Eukaryota</taxon>
        <taxon>Viridiplantae</taxon>
        <taxon>Chlorophyta</taxon>
        <taxon>core chlorophytes</taxon>
        <taxon>Chlorophyceae</taxon>
        <taxon>CS clade</taxon>
        <taxon>Sphaeropleales</taxon>
        <taxon>Selenastraceae</taxon>
        <taxon>Raphidocelis</taxon>
    </lineage>
</organism>
<sequence length="810" mass="83155">MTPQGLLGRSAPGAARTLARQRPAPARAAARRAAAAPLRPGARPRGPAAAPRAEAPGGGGGGGNDERPQPAAPLAAAGAGGDGASAAPSPLSAPNGDIEGPSTDPAVIYDRLIKLALPYWVETPSARWRLAGVVALTLGTTGVSVLFNFLGRDFFNALSARDVDAFQTQLMRYLGGFAVGVPVFVVKRYFQSRLALQWREWMTARLLSQYFRDRSFYQLQAGGMVDNPDQRIAADVRTFTDTALSLSLTLLNALVDLVSFSGILYSIYPPLFAALLLYSLGGTAASVALGRNLVALNFNQEAREADLRYGLVRVRENAESIAFYGGESSEMRALTQRLGRVVSNYSSLITSSARLDLFTSFYRFVIQLLPAAVVAPLYFQGKIDFGVINQSQSAFNHILSDVSLVVYQFEALAGFSAVIDRLGEFSEVSDIKLRHVFTIEGAEDGAPAAAPAAGAAGAAATAAAGATSAAAAKNGAAAANDGAALRRAPRPTAASAAAAAAAGPGGITIVHLGPAPAPPSSAAANGSSSRAASGQLLLELRGLCISTPDGSAKLAQQLDLEVRSGESLLIAGSGTVLSHGLPGLGDPGCQPGSVLFLPQKPYMVLGSLRDQMLYPTWSERPASETATAGDEAGGAGARTEAVPRPDDAALEAALQKVQLSSLLERCRVAARAGRGSGGGGGGAAGSGGGGSGISGGGAGASPLDCVAEWSQLLSLGEQQRLAFARLLLTAPRLALIDEATSALDTTNEALLYRAVLDAGVTLISVGHRPSLVRYHQRVLQLGPSRGPELGAEWSLSSADEYAAAGALAAP</sequence>
<dbReference type="InterPro" id="IPR050835">
    <property type="entry name" value="ABC_transporter_sub-D"/>
</dbReference>
<dbReference type="Pfam" id="PF06472">
    <property type="entry name" value="ABC_membrane_2"/>
    <property type="match status" value="1"/>
</dbReference>
<gene>
    <name evidence="10" type="ORF">Rsub_01190</name>
</gene>
<evidence type="ECO:0000256" key="7">
    <source>
        <dbReference type="SAM" id="Phobius"/>
    </source>
</evidence>
<dbReference type="InterPro" id="IPR017871">
    <property type="entry name" value="ABC_transporter-like_CS"/>
</dbReference>
<protein>
    <recommendedName>
        <fullName evidence="12">ABC transporter D family member chloroplastic</fullName>
    </recommendedName>
</protein>
<reference evidence="10 11" key="1">
    <citation type="journal article" date="2018" name="Sci. Rep.">
        <title>Raphidocelis subcapitata (=Pseudokirchneriella subcapitata) provides an insight into genome evolution and environmental adaptations in the Sphaeropleales.</title>
        <authorList>
            <person name="Suzuki S."/>
            <person name="Yamaguchi H."/>
            <person name="Nakajima N."/>
            <person name="Kawachi M."/>
        </authorList>
    </citation>
    <scope>NUCLEOTIDE SEQUENCE [LARGE SCALE GENOMIC DNA]</scope>
    <source>
        <strain evidence="10 11">NIES-35</strain>
    </source>
</reference>
<dbReference type="Gene3D" id="1.20.1560.10">
    <property type="entry name" value="ABC transporter type 1, transmembrane domain"/>
    <property type="match status" value="1"/>
</dbReference>
<keyword evidence="4 7" id="KW-1133">Transmembrane helix</keyword>
<evidence type="ECO:0000313" key="10">
    <source>
        <dbReference type="EMBL" id="GBF88477.1"/>
    </source>
</evidence>
<keyword evidence="2" id="KW-0813">Transport</keyword>
<evidence type="ECO:0000256" key="1">
    <source>
        <dbReference type="ARBA" id="ARBA00008575"/>
    </source>
</evidence>
<evidence type="ECO:0000256" key="4">
    <source>
        <dbReference type="ARBA" id="ARBA00022989"/>
    </source>
</evidence>
<feature type="domain" description="ABC transporter" evidence="8">
    <location>
        <begin position="538"/>
        <end position="808"/>
    </location>
</feature>